<feature type="compositionally biased region" description="Low complexity" evidence="7">
    <location>
        <begin position="533"/>
        <end position="548"/>
    </location>
</feature>
<reference evidence="8" key="1">
    <citation type="submission" date="2013-08" db="EMBL/GenBank/DDBJ databases">
        <title>Gene expansion shapes genome architecture in the human pathogen Lichtheimia corymbifera: an evolutionary genomics analysis in the ancient terrestrial Mucorales (Mucoromycotina).</title>
        <authorList>
            <person name="Schwartze V.U."/>
            <person name="Winter S."/>
            <person name="Shelest E."/>
            <person name="Marcet-Houben M."/>
            <person name="Horn F."/>
            <person name="Wehner S."/>
            <person name="Hoffmann K."/>
            <person name="Riege K."/>
            <person name="Sammeth M."/>
            <person name="Nowrousian M."/>
            <person name="Valiante V."/>
            <person name="Linde J."/>
            <person name="Jacobsen I.D."/>
            <person name="Marz M."/>
            <person name="Brakhage A.A."/>
            <person name="Gabaldon T."/>
            <person name="Bocker S."/>
            <person name="Voigt K."/>
        </authorList>
    </citation>
    <scope>NUCLEOTIDE SEQUENCE [LARGE SCALE GENOMIC DNA]</scope>
    <source>
        <strain evidence="8">FSU 9682</strain>
    </source>
</reference>
<feature type="compositionally biased region" description="Acidic residues" evidence="7">
    <location>
        <begin position="286"/>
        <end position="312"/>
    </location>
</feature>
<feature type="region of interest" description="Disordered" evidence="7">
    <location>
        <begin position="275"/>
        <end position="318"/>
    </location>
</feature>
<evidence type="ECO:0000256" key="2">
    <source>
        <dbReference type="ARBA" id="ARBA00007112"/>
    </source>
</evidence>
<comment type="similarity">
    <text evidence="2">Belongs to the NST1 family.</text>
</comment>
<keyword evidence="6" id="KW-0175">Coiled coil</keyword>
<evidence type="ECO:0000256" key="6">
    <source>
        <dbReference type="ARBA" id="ARBA00023054"/>
    </source>
</evidence>
<dbReference type="STRING" id="1263082.A0A068RNR9"/>
<comment type="subcellular location">
    <subcellularLocation>
        <location evidence="1">Cytoplasm</location>
    </subcellularLocation>
</comment>
<name>A0A068RNR9_9FUNG</name>
<feature type="compositionally biased region" description="Basic and acidic residues" evidence="7">
    <location>
        <begin position="275"/>
        <end position="285"/>
    </location>
</feature>
<dbReference type="Pfam" id="PF13945">
    <property type="entry name" value="NST1"/>
    <property type="match status" value="1"/>
</dbReference>
<dbReference type="Proteomes" id="UP000027586">
    <property type="component" value="Unassembled WGS sequence"/>
</dbReference>
<comment type="caution">
    <text evidence="8">The sequence shown here is derived from an EMBL/GenBank/DDBJ whole genome shotgun (WGS) entry which is preliminary data.</text>
</comment>
<evidence type="ECO:0000313" key="9">
    <source>
        <dbReference type="Proteomes" id="UP000027586"/>
    </source>
</evidence>
<protein>
    <recommendedName>
        <fullName evidence="4">Stress response protein NST1</fullName>
    </recommendedName>
    <alternativeName>
        <fullName evidence="3">Stress response protein nst1</fullName>
    </alternativeName>
</protein>
<dbReference type="OrthoDB" id="21629at2759"/>
<feature type="compositionally biased region" description="Basic and acidic residues" evidence="7">
    <location>
        <begin position="365"/>
        <end position="378"/>
    </location>
</feature>
<dbReference type="InterPro" id="IPR025279">
    <property type="entry name" value="NST1"/>
</dbReference>
<dbReference type="VEuPathDB" id="FungiDB:LCOR_02917.1"/>
<feature type="compositionally biased region" description="Acidic residues" evidence="7">
    <location>
        <begin position="184"/>
        <end position="232"/>
    </location>
</feature>
<feature type="compositionally biased region" description="Polar residues" evidence="7">
    <location>
        <begin position="166"/>
        <end position="181"/>
    </location>
</feature>
<sequence length="802" mass="93493">MTNNNTRPRRTSVPKSKRKKQRSIGGGGGRVSRTPDTHSVASSSSSTWSSDKAAAAAKQRNAVKNELNDIIDNDQDGFWTRPSNAEERQRIREFWLQLREDERRSLIKIEKEAVLKKMKEQQRHSCNCSVCGKKRFLLKSLYSTAIEDELEVLYDAYYEELEQYTNNNQNNSGINPLTGTPVSDMEDEDDDNDDDDEEDPDYESDYDDDDDDDDIENDRSDDDDDDDEEDEYSSDHLAFGNSLTVKGGILTVADDLLQNNGKKFLDMMERLAERRIKKEDPLDYRQDDDEDDEDDDEYLDDDDYEDEEEEDARTELQRIEEGRRTFQIFAARMFEQRVLAAYREKVAQERQQRLIQELEEEDRLRQEKELKRQKEKERKKDKKMQLKKQKEEERRAKEAAKKAEEERLRAEKQKKLEEERQRREQERRQKEEARLRREEEKRRRLQEERERAAEKERKRQEREMKRKQERKEQEDRDRQEQQFKQEKERRERELKEEMERRDRALQERKLKWEKEEQRRKSQQTLIDALMGPSSSSSLSSSLSSSSSSITTASDTEVIMLTDHRSTTTASSPKTKTNRSIAPIGPPSSNQLHRPPPTVVCNDPSNERPAAENSFFSNFLFGPSKDKNQDKTIKERSDIQTSNDTPKANWTNGWTASTFLSEDFHGRLFGNVLPDRNTVLLEKAKAAYNKLDEISRTATFLGPVPPFYTLAQIHRMMIDLYCDCSATIQDLYQAMVMNPASPFRCTSDLQHGVLVHYQEPGRFGFPNAAALSPPPPPPAAVPGSYSPFQPPMGHPLPLFKGMT</sequence>
<dbReference type="AlphaFoldDB" id="A0A068RNR9"/>
<feature type="compositionally biased region" description="Basic residues" evidence="7">
    <location>
        <begin position="7"/>
        <end position="22"/>
    </location>
</feature>
<dbReference type="EMBL" id="CBTN010000009">
    <property type="protein sequence ID" value="CDH51282.1"/>
    <property type="molecule type" value="Genomic_DNA"/>
</dbReference>
<keyword evidence="9" id="KW-1185">Reference proteome</keyword>
<evidence type="ECO:0000313" key="8">
    <source>
        <dbReference type="EMBL" id="CDH51282.1"/>
    </source>
</evidence>
<feature type="region of interest" description="Disordered" evidence="7">
    <location>
        <begin position="365"/>
        <end position="645"/>
    </location>
</feature>
<feature type="compositionally biased region" description="Basic and acidic residues" evidence="7">
    <location>
        <begin position="388"/>
        <end position="519"/>
    </location>
</feature>
<evidence type="ECO:0000256" key="4">
    <source>
        <dbReference type="ARBA" id="ARBA00020733"/>
    </source>
</evidence>
<accession>A0A068RNR9</accession>
<gene>
    <name evidence="8" type="ORF">LCOR_02917.1</name>
</gene>
<evidence type="ECO:0000256" key="3">
    <source>
        <dbReference type="ARBA" id="ARBA00015112"/>
    </source>
</evidence>
<evidence type="ECO:0000256" key="5">
    <source>
        <dbReference type="ARBA" id="ARBA00022490"/>
    </source>
</evidence>
<organism evidence="8 9">
    <name type="scientific">Lichtheimia corymbifera JMRC:FSU:9682</name>
    <dbReference type="NCBI Taxonomy" id="1263082"/>
    <lineage>
        <taxon>Eukaryota</taxon>
        <taxon>Fungi</taxon>
        <taxon>Fungi incertae sedis</taxon>
        <taxon>Mucoromycota</taxon>
        <taxon>Mucoromycotina</taxon>
        <taxon>Mucoromycetes</taxon>
        <taxon>Mucorales</taxon>
        <taxon>Lichtheimiaceae</taxon>
        <taxon>Lichtheimia</taxon>
    </lineage>
</organism>
<feature type="region of interest" description="Disordered" evidence="7">
    <location>
        <begin position="166"/>
        <end position="239"/>
    </location>
</feature>
<feature type="region of interest" description="Disordered" evidence="7">
    <location>
        <begin position="1"/>
        <end position="54"/>
    </location>
</feature>
<dbReference type="GO" id="GO:0005737">
    <property type="term" value="C:cytoplasm"/>
    <property type="evidence" value="ECO:0007669"/>
    <property type="project" value="UniProtKB-SubCell"/>
</dbReference>
<proteinExistence type="inferred from homology"/>
<evidence type="ECO:0000256" key="7">
    <source>
        <dbReference type="SAM" id="MobiDB-lite"/>
    </source>
</evidence>
<feature type="compositionally biased region" description="Low complexity" evidence="7">
    <location>
        <begin position="39"/>
        <end position="54"/>
    </location>
</feature>
<feature type="compositionally biased region" description="Basic and acidic residues" evidence="7">
    <location>
        <begin position="623"/>
        <end position="637"/>
    </location>
</feature>
<evidence type="ECO:0000256" key="1">
    <source>
        <dbReference type="ARBA" id="ARBA00004496"/>
    </source>
</evidence>
<keyword evidence="5" id="KW-0963">Cytoplasm</keyword>